<sequence>MLWDEARKTYPNKWIVYDSLNQFEQNNKLIVTDLAIIEVFDNLDAAYKYYCKLHKEDKTRNLNIADSKQKELSYEIERIGLLR</sequence>
<evidence type="ECO:0000313" key="2">
    <source>
        <dbReference type="Proteomes" id="UP001519921"/>
    </source>
</evidence>
<organism evidence="1 2">
    <name type="scientific">Clostridium weizhouense</name>
    <dbReference type="NCBI Taxonomy" id="2859781"/>
    <lineage>
        <taxon>Bacteria</taxon>
        <taxon>Bacillati</taxon>
        <taxon>Bacillota</taxon>
        <taxon>Clostridia</taxon>
        <taxon>Eubacteriales</taxon>
        <taxon>Clostridiaceae</taxon>
        <taxon>Clostridium</taxon>
    </lineage>
</organism>
<name>A0ABS7AR35_9CLOT</name>
<proteinExistence type="predicted"/>
<comment type="caution">
    <text evidence="1">The sequence shown here is derived from an EMBL/GenBank/DDBJ whole genome shotgun (WGS) entry which is preliminary data.</text>
</comment>
<protein>
    <submittedName>
        <fullName evidence="1">Uncharacterized protein</fullName>
    </submittedName>
</protein>
<dbReference type="EMBL" id="JAHXPT010000010">
    <property type="protein sequence ID" value="MBW6411019.1"/>
    <property type="molecule type" value="Genomic_DNA"/>
</dbReference>
<evidence type="ECO:0000313" key="1">
    <source>
        <dbReference type="EMBL" id="MBW6411019.1"/>
    </source>
</evidence>
<dbReference type="RefSeq" id="WP_219780481.1">
    <property type="nucleotide sequence ID" value="NZ_JAHXPT010000010.1"/>
</dbReference>
<keyword evidence="2" id="KW-1185">Reference proteome</keyword>
<accession>A0ABS7AR35</accession>
<gene>
    <name evidence="1" type="ORF">KYD98_13020</name>
</gene>
<reference evidence="1 2" key="1">
    <citation type="submission" date="2021-07" db="EMBL/GenBank/DDBJ databases">
        <title>Clostridium weizhouense sp. nov., an anaerobic bacterium isolated from activated sludge of Petroleum wastewater.</title>
        <authorList>
            <person name="Li Q."/>
        </authorList>
    </citation>
    <scope>NUCLEOTIDE SEQUENCE [LARGE SCALE GENOMIC DNA]</scope>
    <source>
        <strain evidence="1 2">YB-6</strain>
    </source>
</reference>
<dbReference type="Proteomes" id="UP001519921">
    <property type="component" value="Unassembled WGS sequence"/>
</dbReference>